<dbReference type="AlphaFoldDB" id="A0A956LXV7"/>
<name>A0A956LXV7_UNCEI</name>
<evidence type="ECO:0000313" key="3">
    <source>
        <dbReference type="Proteomes" id="UP000697710"/>
    </source>
</evidence>
<evidence type="ECO:0000259" key="1">
    <source>
        <dbReference type="PROSITE" id="PS51154"/>
    </source>
</evidence>
<gene>
    <name evidence="2" type="ORF">KC729_09045</name>
</gene>
<dbReference type="Gene3D" id="3.40.220.10">
    <property type="entry name" value="Leucine Aminopeptidase, subunit E, domain 1"/>
    <property type="match status" value="1"/>
</dbReference>
<dbReference type="GO" id="GO:0061463">
    <property type="term" value="F:O-acetyl-ADP-ribose deacetylase activity"/>
    <property type="evidence" value="ECO:0007669"/>
    <property type="project" value="TreeGrafter"/>
</dbReference>
<dbReference type="Proteomes" id="UP000697710">
    <property type="component" value="Unassembled WGS sequence"/>
</dbReference>
<organism evidence="2 3">
    <name type="scientific">Eiseniibacteriota bacterium</name>
    <dbReference type="NCBI Taxonomy" id="2212470"/>
    <lineage>
        <taxon>Bacteria</taxon>
        <taxon>Candidatus Eiseniibacteriota</taxon>
    </lineage>
</organism>
<dbReference type="InterPro" id="IPR043472">
    <property type="entry name" value="Macro_dom-like"/>
</dbReference>
<reference evidence="2" key="1">
    <citation type="submission" date="2020-04" db="EMBL/GenBank/DDBJ databases">
        <authorList>
            <person name="Zhang T."/>
        </authorList>
    </citation>
    <scope>NUCLEOTIDE SEQUENCE</scope>
    <source>
        <strain evidence="2">HKST-UBA01</strain>
    </source>
</reference>
<comment type="caution">
    <text evidence="2">The sequence shown here is derived from an EMBL/GenBank/DDBJ whole genome shotgun (WGS) entry which is preliminary data.</text>
</comment>
<dbReference type="SMART" id="SM00506">
    <property type="entry name" value="A1pp"/>
    <property type="match status" value="1"/>
</dbReference>
<dbReference type="SUPFAM" id="SSF52949">
    <property type="entry name" value="Macro domain-like"/>
    <property type="match status" value="1"/>
</dbReference>
<protein>
    <submittedName>
        <fullName evidence="2">Macro domain-containing protein</fullName>
    </submittedName>
</protein>
<evidence type="ECO:0000313" key="2">
    <source>
        <dbReference type="EMBL" id="MCA9727815.1"/>
    </source>
</evidence>
<reference evidence="2" key="2">
    <citation type="journal article" date="2021" name="Microbiome">
        <title>Successional dynamics and alternative stable states in a saline activated sludge microbial community over 9 years.</title>
        <authorList>
            <person name="Wang Y."/>
            <person name="Ye J."/>
            <person name="Ju F."/>
            <person name="Liu L."/>
            <person name="Boyd J.A."/>
            <person name="Deng Y."/>
            <person name="Parks D.H."/>
            <person name="Jiang X."/>
            <person name="Yin X."/>
            <person name="Woodcroft B.J."/>
            <person name="Tyson G.W."/>
            <person name="Hugenholtz P."/>
            <person name="Polz M.F."/>
            <person name="Zhang T."/>
        </authorList>
    </citation>
    <scope>NUCLEOTIDE SEQUENCE</scope>
    <source>
        <strain evidence="2">HKST-UBA01</strain>
    </source>
</reference>
<accession>A0A956LXV7</accession>
<dbReference type="Pfam" id="PF01661">
    <property type="entry name" value="Macro"/>
    <property type="match status" value="1"/>
</dbReference>
<dbReference type="InterPro" id="IPR002589">
    <property type="entry name" value="Macro_dom"/>
</dbReference>
<dbReference type="PROSITE" id="PS51154">
    <property type="entry name" value="MACRO"/>
    <property type="match status" value="1"/>
</dbReference>
<dbReference type="EMBL" id="JAGQHR010000241">
    <property type="protein sequence ID" value="MCA9727815.1"/>
    <property type="molecule type" value="Genomic_DNA"/>
</dbReference>
<dbReference type="PANTHER" id="PTHR11106">
    <property type="entry name" value="GANGLIOSIDE INDUCED DIFFERENTIATION ASSOCIATED PROTEIN 2-RELATED"/>
    <property type="match status" value="1"/>
</dbReference>
<proteinExistence type="predicted"/>
<feature type="domain" description="Macro" evidence="1">
    <location>
        <begin position="1"/>
        <end position="176"/>
    </location>
</feature>
<sequence>MSFPMHERMNVVEGNLALLDVEAVVNPCGKRRDVLYGAVEGALHAAAGPQLLAAYRKLGWIDVGIARMTPGFDLQARWVIHTMAPRWWGGNEGEARDLLEAYRLCLRVAEQAQFSSLALPCLATGTFGYPRQMTVPLAVTATATFLGRHDYPRVVTFCCHNRRDANHYRRLLGYPELPRDYSLDGDRRWPEIW</sequence>
<dbReference type="PANTHER" id="PTHR11106:SF27">
    <property type="entry name" value="MACRO DOMAIN-CONTAINING PROTEIN"/>
    <property type="match status" value="1"/>
</dbReference>